<keyword evidence="5" id="KW-1185">Reference proteome</keyword>
<dbReference type="Pfam" id="PF14804">
    <property type="entry name" value="Jag_N"/>
    <property type="match status" value="1"/>
</dbReference>
<dbReference type="GO" id="GO:0003723">
    <property type="term" value="F:RNA binding"/>
    <property type="evidence" value="ECO:0007669"/>
    <property type="project" value="InterPro"/>
</dbReference>
<protein>
    <submittedName>
        <fullName evidence="4">DUF4839 domain-containing protein</fullName>
    </submittedName>
</protein>
<dbReference type="SMART" id="SM01245">
    <property type="entry name" value="Jag_N"/>
    <property type="match status" value="1"/>
</dbReference>
<dbReference type="InterPro" id="IPR039247">
    <property type="entry name" value="KhpB"/>
</dbReference>
<dbReference type="InterPro" id="IPR032290">
    <property type="entry name" value="DUF4839"/>
</dbReference>
<proteinExistence type="predicted"/>
<dbReference type="InterPro" id="IPR032782">
    <property type="entry name" value="KhpB_N"/>
</dbReference>
<dbReference type="AlphaFoldDB" id="A0A7X6MZ73"/>
<dbReference type="Proteomes" id="UP000522720">
    <property type="component" value="Unassembled WGS sequence"/>
</dbReference>
<evidence type="ECO:0000256" key="2">
    <source>
        <dbReference type="SAM" id="Phobius"/>
    </source>
</evidence>
<feature type="region of interest" description="Disordered" evidence="1">
    <location>
        <begin position="118"/>
        <end position="142"/>
    </location>
</feature>
<evidence type="ECO:0000313" key="5">
    <source>
        <dbReference type="Proteomes" id="UP000522720"/>
    </source>
</evidence>
<dbReference type="PANTHER" id="PTHR35800">
    <property type="entry name" value="PROTEIN JAG"/>
    <property type="match status" value="1"/>
</dbReference>
<comment type="caution">
    <text evidence="4">The sequence shown here is derived from an EMBL/GenBank/DDBJ whole genome shotgun (WGS) entry which is preliminary data.</text>
</comment>
<feature type="transmembrane region" description="Helical" evidence="2">
    <location>
        <begin position="71"/>
        <end position="90"/>
    </location>
</feature>
<dbReference type="Gene3D" id="3.30.30.80">
    <property type="entry name" value="probable RNA-binding protein from clostridium symbiosum atcc 14940"/>
    <property type="match status" value="1"/>
</dbReference>
<keyword evidence="2" id="KW-1133">Transmembrane helix</keyword>
<dbReference type="EMBL" id="JAAXPR010000024">
    <property type="protein sequence ID" value="NKZ21145.1"/>
    <property type="molecule type" value="Genomic_DNA"/>
</dbReference>
<dbReference type="RefSeq" id="WP_168549876.1">
    <property type="nucleotide sequence ID" value="NZ_JAAXPR010000024.1"/>
</dbReference>
<accession>A0A7X6MZ73</accession>
<gene>
    <name evidence="4" type="ORF">HF992_09950</name>
</gene>
<dbReference type="InterPro" id="IPR038247">
    <property type="entry name" value="Jag_N_dom_sf"/>
</dbReference>
<dbReference type="PANTHER" id="PTHR35800:SF1">
    <property type="entry name" value="RNA-BINDING PROTEIN KHPB"/>
    <property type="match status" value="1"/>
</dbReference>
<evidence type="ECO:0000256" key="1">
    <source>
        <dbReference type="SAM" id="MobiDB-lite"/>
    </source>
</evidence>
<name>A0A7X6MZ73_9STRE</name>
<organism evidence="4 5">
    <name type="scientific">Streptococcus ovuberis</name>
    <dbReference type="NCBI Taxonomy" id="1936207"/>
    <lineage>
        <taxon>Bacteria</taxon>
        <taxon>Bacillati</taxon>
        <taxon>Bacillota</taxon>
        <taxon>Bacilli</taxon>
        <taxon>Lactobacillales</taxon>
        <taxon>Streptococcaceae</taxon>
        <taxon>Streptococcus</taxon>
    </lineage>
</organism>
<keyword evidence="2" id="KW-0812">Transmembrane</keyword>
<sequence length="271" mass="29986">MAIFKGKTVNEAIENGLNELQIDKKHADITVLQEPSNGVLGVFKKEAEVEIVVLSDEDLEKRAQKKMFEKILAIGLGILFILMFVVIPFLSNETDDSKETESKTSPSSMTTVIEKKEKMTTTVSKTTEADRTTKETTTSTTVQRPTVLTIENNPEFAAILNSESGELAQQFADKYYGITVEFDGHIAYIAPHENYKTRYDILLYGGDYSGSESTNYSGVNLQFFDVATTSDAFSSLDSLSIGQNVHIKAQVVEYNAVSGLLRLEPVQITAR</sequence>
<reference evidence="4 5" key="1">
    <citation type="submission" date="2020-04" db="EMBL/GenBank/DDBJ databases">
        <title>MicrobeNet Type strains.</title>
        <authorList>
            <person name="Nicholson A.C."/>
        </authorList>
    </citation>
    <scope>NUCLEOTIDE SEQUENCE [LARGE SCALE GENOMIC DNA]</scope>
    <source>
        <strain evidence="4 5">CCUG 69612</strain>
    </source>
</reference>
<dbReference type="Pfam" id="PF16127">
    <property type="entry name" value="DUF4839"/>
    <property type="match status" value="1"/>
</dbReference>
<feature type="domain" description="RNA-binding protein KhpB N-terminal" evidence="3">
    <location>
        <begin position="3"/>
        <end position="54"/>
    </location>
</feature>
<keyword evidence="2" id="KW-0472">Membrane</keyword>
<evidence type="ECO:0000259" key="3">
    <source>
        <dbReference type="SMART" id="SM01245"/>
    </source>
</evidence>
<evidence type="ECO:0000313" key="4">
    <source>
        <dbReference type="EMBL" id="NKZ21145.1"/>
    </source>
</evidence>